<comment type="caution">
    <text evidence="11">The sequence shown here is derived from an EMBL/GenBank/DDBJ whole genome shotgun (WGS) entry which is preliminary data.</text>
</comment>
<dbReference type="GO" id="GO:0008360">
    <property type="term" value="P:regulation of cell shape"/>
    <property type="evidence" value="ECO:0007669"/>
    <property type="project" value="UniProtKB-KW"/>
</dbReference>
<evidence type="ECO:0000259" key="10">
    <source>
        <dbReference type="PROSITE" id="PS50975"/>
    </source>
</evidence>
<gene>
    <name evidence="11" type="ORF">A3C96_02455</name>
</gene>
<evidence type="ECO:0000256" key="4">
    <source>
        <dbReference type="ARBA" id="ARBA00022598"/>
    </source>
</evidence>
<dbReference type="InterPro" id="IPR011761">
    <property type="entry name" value="ATP-grasp"/>
</dbReference>
<dbReference type="Gene3D" id="3.30.1490.20">
    <property type="entry name" value="ATP-grasp fold, A domain"/>
    <property type="match status" value="1"/>
</dbReference>
<dbReference type="AlphaFoldDB" id="A0A1F7U7Y1"/>
<evidence type="ECO:0000256" key="5">
    <source>
        <dbReference type="ARBA" id="ARBA00022741"/>
    </source>
</evidence>
<keyword evidence="5 9" id="KW-0547">Nucleotide-binding</keyword>
<dbReference type="PROSITE" id="PS00844">
    <property type="entry name" value="DALA_DALA_LIGASE_2"/>
    <property type="match status" value="1"/>
</dbReference>
<dbReference type="PROSITE" id="PS50975">
    <property type="entry name" value="ATP_GRASP"/>
    <property type="match status" value="1"/>
</dbReference>
<keyword evidence="4" id="KW-0436">Ligase</keyword>
<keyword evidence="7" id="KW-0133">Cell shape</keyword>
<dbReference type="GO" id="GO:0009252">
    <property type="term" value="P:peptidoglycan biosynthetic process"/>
    <property type="evidence" value="ECO:0007669"/>
    <property type="project" value="UniProtKB-KW"/>
</dbReference>
<comment type="similarity">
    <text evidence="2">Belongs to the D-alanine--D-alanine ligase family.</text>
</comment>
<evidence type="ECO:0000313" key="11">
    <source>
        <dbReference type="EMBL" id="OGL74366.1"/>
    </source>
</evidence>
<reference evidence="11 12" key="1">
    <citation type="journal article" date="2016" name="Nat. Commun.">
        <title>Thousands of microbial genomes shed light on interconnected biogeochemical processes in an aquifer system.</title>
        <authorList>
            <person name="Anantharaman K."/>
            <person name="Brown C.T."/>
            <person name="Hug L.A."/>
            <person name="Sharon I."/>
            <person name="Castelle C.J."/>
            <person name="Probst A.J."/>
            <person name="Thomas B.C."/>
            <person name="Singh A."/>
            <person name="Wilkins M.J."/>
            <person name="Karaoz U."/>
            <person name="Brodie E.L."/>
            <person name="Williams K.H."/>
            <person name="Hubbard S.S."/>
            <person name="Banfield J.F."/>
        </authorList>
    </citation>
    <scope>NUCLEOTIDE SEQUENCE [LARGE SCALE GENOMIC DNA]</scope>
</reference>
<sequence>MRLLYVYNLNHAQNETEAEFDAPEEIERWQKDLAEFGEVRSVEFESPLGVVAALSGGGGWKPDLVVNMAEGHVGSSREAFVPVCCENLKLPYTGSGPATFMITLDKDWTKREVERLGAMRVPQGVRVEPGNVRNGLRQAGRLRFPLIVKPNLEGSSKGIRADSVVDTPAALAQIVERTMAEYPGPVLVEEYIVGLDVFVPYLEIFRDTRKYGVPHPEVLDPFDVVPDKLVADRGRHFVYDYEAKTTLNDHVDAQVPARLDPDVLEDIRARCARIYKGLGIRDVGRIDLRVTSDGTPYFIEANALPAIGIDGMLCQCAERRAGLNFDGVVRAIVQSALRRYRLV</sequence>
<evidence type="ECO:0000256" key="1">
    <source>
        <dbReference type="ARBA" id="ARBA00004496"/>
    </source>
</evidence>
<evidence type="ECO:0000313" key="12">
    <source>
        <dbReference type="Proteomes" id="UP000177088"/>
    </source>
</evidence>
<name>A0A1F7U7Y1_9BACT</name>
<dbReference type="Gene3D" id="3.30.470.20">
    <property type="entry name" value="ATP-grasp fold, B domain"/>
    <property type="match status" value="1"/>
</dbReference>
<keyword evidence="8" id="KW-0573">Peptidoglycan synthesis</keyword>
<protein>
    <recommendedName>
        <fullName evidence="10">ATP-grasp domain-containing protein</fullName>
    </recommendedName>
</protein>
<dbReference type="Pfam" id="PF07478">
    <property type="entry name" value="Dala_Dala_lig_C"/>
    <property type="match status" value="1"/>
</dbReference>
<dbReference type="SUPFAM" id="SSF56059">
    <property type="entry name" value="Glutathione synthetase ATP-binding domain-like"/>
    <property type="match status" value="1"/>
</dbReference>
<dbReference type="GO" id="GO:0005524">
    <property type="term" value="F:ATP binding"/>
    <property type="evidence" value="ECO:0007669"/>
    <property type="project" value="UniProtKB-UniRule"/>
</dbReference>
<dbReference type="EMBL" id="MGEA01000028">
    <property type="protein sequence ID" value="OGL74366.1"/>
    <property type="molecule type" value="Genomic_DNA"/>
</dbReference>
<feature type="domain" description="ATP-grasp" evidence="10">
    <location>
        <begin position="111"/>
        <end position="334"/>
    </location>
</feature>
<keyword evidence="3" id="KW-0963">Cytoplasm</keyword>
<dbReference type="GO" id="GO:0008716">
    <property type="term" value="F:D-alanine-D-alanine ligase activity"/>
    <property type="evidence" value="ECO:0007669"/>
    <property type="project" value="InterPro"/>
</dbReference>
<evidence type="ECO:0000256" key="2">
    <source>
        <dbReference type="ARBA" id="ARBA00010871"/>
    </source>
</evidence>
<proteinExistence type="inferred from homology"/>
<organism evidence="11 12">
    <name type="scientific">Candidatus Uhrbacteria bacterium RIFCSPHIGHO2_02_FULL_60_10</name>
    <dbReference type="NCBI Taxonomy" id="1802392"/>
    <lineage>
        <taxon>Bacteria</taxon>
        <taxon>Candidatus Uhriibacteriota</taxon>
    </lineage>
</organism>
<dbReference type="PANTHER" id="PTHR23132:SF23">
    <property type="entry name" value="D-ALANINE--D-ALANINE LIGASE B"/>
    <property type="match status" value="1"/>
</dbReference>
<dbReference type="InterPro" id="IPR000291">
    <property type="entry name" value="D-Ala_lig_Van_CS"/>
</dbReference>
<keyword evidence="6 9" id="KW-0067">ATP-binding</keyword>
<evidence type="ECO:0000256" key="8">
    <source>
        <dbReference type="ARBA" id="ARBA00022984"/>
    </source>
</evidence>
<evidence type="ECO:0000256" key="3">
    <source>
        <dbReference type="ARBA" id="ARBA00022490"/>
    </source>
</evidence>
<dbReference type="PANTHER" id="PTHR23132">
    <property type="entry name" value="D-ALANINE--D-ALANINE LIGASE"/>
    <property type="match status" value="1"/>
</dbReference>
<comment type="subcellular location">
    <subcellularLocation>
        <location evidence="1">Cytoplasm</location>
    </subcellularLocation>
</comment>
<dbReference type="GO" id="GO:0046872">
    <property type="term" value="F:metal ion binding"/>
    <property type="evidence" value="ECO:0007669"/>
    <property type="project" value="InterPro"/>
</dbReference>
<dbReference type="GO" id="GO:0005737">
    <property type="term" value="C:cytoplasm"/>
    <property type="evidence" value="ECO:0007669"/>
    <property type="project" value="UniProtKB-SubCell"/>
</dbReference>
<dbReference type="InterPro" id="IPR011095">
    <property type="entry name" value="Dala_Dala_lig_C"/>
</dbReference>
<evidence type="ECO:0000256" key="6">
    <source>
        <dbReference type="ARBA" id="ARBA00022840"/>
    </source>
</evidence>
<dbReference type="InterPro" id="IPR013815">
    <property type="entry name" value="ATP_grasp_subdomain_1"/>
</dbReference>
<evidence type="ECO:0000256" key="7">
    <source>
        <dbReference type="ARBA" id="ARBA00022960"/>
    </source>
</evidence>
<dbReference type="Proteomes" id="UP000177088">
    <property type="component" value="Unassembled WGS sequence"/>
</dbReference>
<accession>A0A1F7U7Y1</accession>
<evidence type="ECO:0000256" key="9">
    <source>
        <dbReference type="PROSITE-ProRule" id="PRU00409"/>
    </source>
</evidence>